<evidence type="ECO:0000256" key="3">
    <source>
        <dbReference type="ARBA" id="ARBA00022490"/>
    </source>
</evidence>
<keyword evidence="8" id="KW-1185">Reference proteome</keyword>
<dbReference type="AlphaFoldDB" id="L7MZP4"/>
<dbReference type="FunFam" id="3.40.50.300:FF:000433">
    <property type="entry name" value="Estrogen sulfotransferase"/>
    <property type="match status" value="1"/>
</dbReference>
<dbReference type="InParanoid" id="L7MZP4"/>
<dbReference type="Gene3D" id="3.40.50.300">
    <property type="entry name" value="P-loop containing nucleotide triphosphate hydrolases"/>
    <property type="match status" value="1"/>
</dbReference>
<evidence type="ECO:0000256" key="2">
    <source>
        <dbReference type="ARBA" id="ARBA00005771"/>
    </source>
</evidence>
<dbReference type="HOGENOM" id="CLU_027239_1_2_1"/>
<dbReference type="Pfam" id="PF00685">
    <property type="entry name" value="Sulfotransfer_1"/>
    <property type="match status" value="1"/>
</dbReference>
<reference evidence="7" key="3">
    <citation type="submission" date="2025-09" db="UniProtKB">
        <authorList>
            <consortium name="Ensembl"/>
        </authorList>
    </citation>
    <scope>IDENTIFICATION</scope>
</reference>
<name>L7MZP4_ANOCA</name>
<reference evidence="7" key="1">
    <citation type="submission" date="2009-12" db="EMBL/GenBank/DDBJ databases">
        <title>The Genome Sequence of Anolis carolinensis (Green Anole Lizard).</title>
        <authorList>
            <consortium name="The Genome Sequencing Platform"/>
            <person name="Di Palma F."/>
            <person name="Alfoldi J."/>
            <person name="Heiman D."/>
            <person name="Young S."/>
            <person name="Grabherr M."/>
            <person name="Johnson J."/>
            <person name="Lander E.S."/>
            <person name="Lindblad-Toh K."/>
        </authorList>
    </citation>
    <scope>NUCLEOTIDE SEQUENCE [LARGE SCALE GENOMIC DNA]</scope>
    <source>
        <strain evidence="7">JBL SC #1</strain>
    </source>
</reference>
<dbReference type="Proteomes" id="UP000001646">
    <property type="component" value="Unplaced"/>
</dbReference>
<feature type="domain" description="Sulfotransferase" evidence="6">
    <location>
        <begin position="48"/>
        <end position="297"/>
    </location>
</feature>
<dbReference type="KEGG" id="acs:103280013"/>
<comment type="subcellular location">
    <subcellularLocation>
        <location evidence="1">Cytoplasm</location>
    </subcellularLocation>
</comment>
<protein>
    <recommendedName>
        <fullName evidence="5">Sulfotransferase</fullName>
        <ecNumber evidence="5">2.8.2.-</ecNumber>
    </recommendedName>
</protein>
<evidence type="ECO:0000256" key="4">
    <source>
        <dbReference type="ARBA" id="ARBA00022679"/>
    </source>
</evidence>
<dbReference type="InterPro" id="IPR027417">
    <property type="entry name" value="P-loop_NTPase"/>
</dbReference>
<keyword evidence="3" id="KW-0963">Cytoplasm</keyword>
<dbReference type="SUPFAM" id="SSF52540">
    <property type="entry name" value="P-loop containing nucleoside triphosphate hydrolases"/>
    <property type="match status" value="1"/>
</dbReference>
<evidence type="ECO:0000259" key="6">
    <source>
        <dbReference type="Pfam" id="PF00685"/>
    </source>
</evidence>
<dbReference type="GeneID" id="103280013"/>
<proteinExistence type="inferred from homology"/>
<evidence type="ECO:0000256" key="5">
    <source>
        <dbReference type="RuleBase" id="RU361155"/>
    </source>
</evidence>
<dbReference type="EC" id="2.8.2.-" evidence="5"/>
<evidence type="ECO:0000256" key="1">
    <source>
        <dbReference type="ARBA" id="ARBA00004496"/>
    </source>
</evidence>
<accession>L7MZP4</accession>
<dbReference type="PANTHER" id="PTHR11783">
    <property type="entry name" value="SULFOTRANSFERASE SULT"/>
    <property type="match status" value="1"/>
</dbReference>
<dbReference type="GO" id="GO:0005737">
    <property type="term" value="C:cytoplasm"/>
    <property type="evidence" value="ECO:0000318"/>
    <property type="project" value="GO_Central"/>
</dbReference>
<dbReference type="GeneTree" id="ENSGT00940000157101"/>
<dbReference type="Bgee" id="ENSACAG00000006482">
    <property type="expression patterns" value="Expressed in dewlap and 3 other cell types or tissues"/>
</dbReference>
<sequence length="304" mass="35377">MLGASPSRVMQISPGSFKRPTLMQVREVSMADYIVANWESLCALQAKPDDLLICSYPKSGTTWMQEIVDVMRHGGDPQKCAQVPIYDRIPFLEQFHFFPTGLEKIEAMPSPRIIKTHLPVQLLPLSFWEQNCKVIYMARNGKDIAISYFHFHLMNHGMPETTSWNQFLEDFLVGKIAWGSWFDHVRNWWEAKNHHLILYLFYEDMKENPAREIQKIAQFLGVQLSESDLNKIVQHTKFENMKNNPLTNYTTRPLFQMDHAVSPFMRKGIVGDWKEHFTVFQSEQFDNVCAQLLGESGLTFRTEP</sequence>
<evidence type="ECO:0000313" key="7">
    <source>
        <dbReference type="Ensembl" id="ENSACAP00000006324.3"/>
    </source>
</evidence>
<reference evidence="7" key="2">
    <citation type="submission" date="2025-08" db="UniProtKB">
        <authorList>
            <consortium name="Ensembl"/>
        </authorList>
    </citation>
    <scope>IDENTIFICATION</scope>
</reference>
<dbReference type="RefSeq" id="XP_016851651.2">
    <property type="nucleotide sequence ID" value="XM_016996162.2"/>
</dbReference>
<dbReference type="eggNOG" id="KOG1584">
    <property type="taxonomic scope" value="Eukaryota"/>
</dbReference>
<dbReference type="InterPro" id="IPR000863">
    <property type="entry name" value="Sulfotransferase_dom"/>
</dbReference>
<dbReference type="Ensembl" id="ENSACAT00000006466.3">
    <property type="protein sequence ID" value="ENSACAP00000006324.3"/>
    <property type="gene ID" value="ENSACAG00000006482.3"/>
</dbReference>
<keyword evidence="4 5" id="KW-0808">Transferase</keyword>
<dbReference type="GO" id="GO:0004062">
    <property type="term" value="F:aryl sulfotransferase activity"/>
    <property type="evidence" value="ECO:0000318"/>
    <property type="project" value="GO_Central"/>
</dbReference>
<evidence type="ECO:0000313" key="8">
    <source>
        <dbReference type="Proteomes" id="UP000001646"/>
    </source>
</evidence>
<dbReference type="GO" id="GO:0051923">
    <property type="term" value="P:sulfation"/>
    <property type="evidence" value="ECO:0000318"/>
    <property type="project" value="GO_Central"/>
</dbReference>
<gene>
    <name evidence="7" type="primary">LOC103280013</name>
</gene>
<comment type="similarity">
    <text evidence="2 5">Belongs to the sulfotransferase 1 family.</text>
</comment>
<organism evidence="7 8">
    <name type="scientific">Anolis carolinensis</name>
    <name type="common">Green anole</name>
    <name type="synonym">American chameleon</name>
    <dbReference type="NCBI Taxonomy" id="28377"/>
    <lineage>
        <taxon>Eukaryota</taxon>
        <taxon>Metazoa</taxon>
        <taxon>Chordata</taxon>
        <taxon>Craniata</taxon>
        <taxon>Vertebrata</taxon>
        <taxon>Euteleostomi</taxon>
        <taxon>Lepidosauria</taxon>
        <taxon>Squamata</taxon>
        <taxon>Bifurcata</taxon>
        <taxon>Unidentata</taxon>
        <taxon>Episquamata</taxon>
        <taxon>Toxicofera</taxon>
        <taxon>Iguania</taxon>
        <taxon>Dactyloidae</taxon>
        <taxon>Anolis</taxon>
    </lineage>
</organism>